<evidence type="ECO:0000256" key="1">
    <source>
        <dbReference type="SAM" id="MobiDB-lite"/>
    </source>
</evidence>
<dbReference type="Proteomes" id="UP000323594">
    <property type="component" value="Chromosome"/>
</dbReference>
<protein>
    <submittedName>
        <fullName evidence="2">Uncharacterized protein</fullName>
    </submittedName>
</protein>
<proteinExistence type="predicted"/>
<dbReference type="AlphaFoldDB" id="A0AAE6M980"/>
<evidence type="ECO:0000313" key="3">
    <source>
        <dbReference type="Proteomes" id="UP000323594"/>
    </source>
</evidence>
<name>A0AAE6M980_TREPH</name>
<evidence type="ECO:0000313" key="2">
    <source>
        <dbReference type="EMBL" id="QEJ99299.1"/>
    </source>
</evidence>
<dbReference type="RefSeq" id="WP_148879305.1">
    <property type="nucleotide sequence ID" value="NZ_CP027018.1"/>
</dbReference>
<reference evidence="2 3" key="1">
    <citation type="submission" date="2019-08" db="EMBL/GenBank/DDBJ databases">
        <authorList>
            <person name="Kuhnert P."/>
        </authorList>
    </citation>
    <scope>NUCLEOTIDE SEQUENCE [LARGE SCALE GENOMIC DNA]</scope>
    <source>
        <strain evidence="2 3">B36.5</strain>
    </source>
</reference>
<gene>
    <name evidence="2" type="ORF">FUT82_15750</name>
</gene>
<feature type="region of interest" description="Disordered" evidence="1">
    <location>
        <begin position="1"/>
        <end position="21"/>
    </location>
</feature>
<dbReference type="EMBL" id="CP042817">
    <property type="protein sequence ID" value="QEJ99299.1"/>
    <property type="molecule type" value="Genomic_DNA"/>
</dbReference>
<sequence length="87" mass="10103">MRKTKKRDAQKLRKTKYKTKTANKQADNTISLDGSDFDVLAKTKPICVKPQLSVAVYHKNTENPQVIIINAQISIMRMNYRTLFQYI</sequence>
<dbReference type="GeneID" id="57754559"/>
<organism evidence="2 3">
    <name type="scientific">Treponema phagedenis</name>
    <dbReference type="NCBI Taxonomy" id="162"/>
    <lineage>
        <taxon>Bacteria</taxon>
        <taxon>Pseudomonadati</taxon>
        <taxon>Spirochaetota</taxon>
        <taxon>Spirochaetia</taxon>
        <taxon>Spirochaetales</taxon>
        <taxon>Treponemataceae</taxon>
        <taxon>Treponema</taxon>
    </lineage>
</organism>
<accession>A0AAE6M980</accession>